<dbReference type="SUPFAM" id="SSF48208">
    <property type="entry name" value="Six-hairpin glycosidases"/>
    <property type="match status" value="1"/>
</dbReference>
<dbReference type="EMBL" id="CP106878">
    <property type="protein sequence ID" value="WAA08608.1"/>
    <property type="molecule type" value="Genomic_DNA"/>
</dbReference>
<evidence type="ECO:0000256" key="1">
    <source>
        <dbReference type="SAM" id="Coils"/>
    </source>
</evidence>
<gene>
    <name evidence="3" type="ORF">OE104_08100</name>
</gene>
<dbReference type="Proteomes" id="UP001164718">
    <property type="component" value="Chromosome"/>
</dbReference>
<dbReference type="SUPFAM" id="SSF52833">
    <property type="entry name" value="Thioredoxin-like"/>
    <property type="match status" value="1"/>
</dbReference>
<dbReference type="KEGG" id="faf:OE104_08100"/>
<dbReference type="InterPro" id="IPR004879">
    <property type="entry name" value="Ssp411-like_TRX"/>
</dbReference>
<keyword evidence="1" id="KW-0175">Coiled coil</keyword>
<evidence type="ECO:0000313" key="4">
    <source>
        <dbReference type="Proteomes" id="UP001164718"/>
    </source>
</evidence>
<reference evidence="3" key="1">
    <citation type="submission" date="2022-09" db="EMBL/GenBank/DDBJ databases">
        <title>Complete Genomes of Fervidibacillus albus and Fervidibacillus halotolerans isolated from tidal flat sediments.</title>
        <authorList>
            <person name="Kwon K.K."/>
            <person name="Yang S.-H."/>
            <person name="Park M.J."/>
            <person name="Oh H.-M."/>
        </authorList>
    </citation>
    <scope>NUCLEOTIDE SEQUENCE</scope>
    <source>
        <strain evidence="3">MEBiC13591</strain>
    </source>
</reference>
<dbReference type="InterPro" id="IPR036249">
    <property type="entry name" value="Thioredoxin-like_sf"/>
</dbReference>
<dbReference type="PIRSF" id="PIRSF006402">
    <property type="entry name" value="UCP006402_thioredoxin"/>
    <property type="match status" value="1"/>
</dbReference>
<dbReference type="InterPro" id="IPR024705">
    <property type="entry name" value="Ssp411"/>
</dbReference>
<name>A0A9E8LS67_9BACI</name>
<accession>A0A9E8LS67</accession>
<dbReference type="PANTHER" id="PTHR42899:SF1">
    <property type="entry name" value="SPERMATOGENESIS-ASSOCIATED PROTEIN 20"/>
    <property type="match status" value="1"/>
</dbReference>
<dbReference type="Pfam" id="PF03190">
    <property type="entry name" value="Thioredox_DsbH"/>
    <property type="match status" value="1"/>
</dbReference>
<evidence type="ECO:0000259" key="2">
    <source>
        <dbReference type="Pfam" id="PF03190"/>
    </source>
</evidence>
<dbReference type="CDD" id="cd02955">
    <property type="entry name" value="SSP411"/>
    <property type="match status" value="1"/>
</dbReference>
<proteinExistence type="predicted"/>
<feature type="domain" description="Spermatogenesis-associated protein 20-like TRX" evidence="2">
    <location>
        <begin position="8"/>
        <end position="168"/>
    </location>
</feature>
<dbReference type="PANTHER" id="PTHR42899">
    <property type="entry name" value="SPERMATOGENESIS-ASSOCIATED PROTEIN 20"/>
    <property type="match status" value="1"/>
</dbReference>
<dbReference type="RefSeq" id="WP_275416386.1">
    <property type="nucleotide sequence ID" value="NZ_CP106878.1"/>
</dbReference>
<dbReference type="Gene3D" id="1.50.10.10">
    <property type="match status" value="2"/>
</dbReference>
<dbReference type="InterPro" id="IPR008928">
    <property type="entry name" value="6-hairpin_glycosidase_sf"/>
</dbReference>
<dbReference type="InterPro" id="IPR012341">
    <property type="entry name" value="6hp_glycosidase-like_sf"/>
</dbReference>
<protein>
    <submittedName>
        <fullName evidence="3">Thioredoxin domain-containing protein</fullName>
    </submittedName>
</protein>
<dbReference type="AlphaFoldDB" id="A0A9E8LS67"/>
<keyword evidence="4" id="KW-1185">Reference proteome</keyword>
<evidence type="ECO:0000313" key="3">
    <source>
        <dbReference type="EMBL" id="WAA08608.1"/>
    </source>
</evidence>
<feature type="coiled-coil region" evidence="1">
    <location>
        <begin position="380"/>
        <end position="407"/>
    </location>
</feature>
<dbReference type="GO" id="GO:0005975">
    <property type="term" value="P:carbohydrate metabolic process"/>
    <property type="evidence" value="ECO:0007669"/>
    <property type="project" value="InterPro"/>
</dbReference>
<dbReference type="Gene3D" id="3.40.30.10">
    <property type="entry name" value="Glutaredoxin"/>
    <property type="match status" value="1"/>
</dbReference>
<organism evidence="3 4">
    <name type="scientific">Fervidibacillus albus</name>
    <dbReference type="NCBI Taxonomy" id="2980026"/>
    <lineage>
        <taxon>Bacteria</taxon>
        <taxon>Bacillati</taxon>
        <taxon>Bacillota</taxon>
        <taxon>Bacilli</taxon>
        <taxon>Bacillales</taxon>
        <taxon>Bacillaceae</taxon>
        <taxon>Fervidibacillus</taxon>
    </lineage>
</organism>
<sequence length="693" mass="80522">MSTIKKPNRLIGEKSPYLLQHAHHPVDWYPWGKEAFEKAKKENKPLFVSIGYSTCHWCHVMAHESFEDVEVAEILNERFVAVKVDREERPDIDAIYMKVCQMLTGQGGWPLNVFLTPDQKPFYAGTYFPKKSRFGRPGLIDVLRQLSQTYEKEPEKVSQMTTRLMEAIDRQVRRQKKGELSITVLHDTFHQLSNQFDTKFGGFGHAPKFPIPHTLMFLLKFYVWTKDEQALSMVNKTLIQMRKGGIWDHIGFGFARYSTDAMWLVPHFEKMLYDQALLLYTFTEAYQLTENSQFQTIAEQIIEFVRRDLQHESGAFFSAIDADSDGEEGNFYVWTKQEIVEILGQELGEQFCQMYGISEQGNFEGKNIPNRIFPNKDKLANRYEMTIDELEGQMEVAREKLFQKRKERPTPQVDDKVLTGWNALMIAALAKAGAVFDCKLYIDMAKNALAFVEEQLFVDGRLMVRYRDGDVKQKAFMDDYAYLLWAYIELYEATFDFRYLQKGKQLAEKMMHLFWDQEHGGFFFTGYDAETILVKDKEIYDGALPSGNSVAATSLLKLGRLTGTFEYVEIVYEMYSLFKEEVEQIPAVHTFFLQSLLIEQFPQKEVVIIGPKNCQKRKKLLKRIQQAYTPELSVIVAEDPKQLAQVAEFAKHYRMVNHETTIYICENFACKQPTTNVEEVIQKLNLSSHKNCT</sequence>